<protein>
    <recommendedName>
        <fullName evidence="8">Fucose mutarotase</fullName>
        <ecNumber evidence="3">5.1.3.29</ecNumber>
    </recommendedName>
</protein>
<evidence type="ECO:0000256" key="3">
    <source>
        <dbReference type="ARBA" id="ARBA00038859"/>
    </source>
</evidence>
<dbReference type="Pfam" id="PF05025">
    <property type="entry name" value="RbsD_FucU"/>
    <property type="match status" value="1"/>
</dbReference>
<evidence type="ECO:0000256" key="5">
    <source>
        <dbReference type="ARBA" id="ARBA00060709"/>
    </source>
</evidence>
<comment type="similarity">
    <text evidence="6">Belongs to the RbsD / FucU family.</text>
</comment>
<dbReference type="AlphaFoldDB" id="A6HXF9"/>
<dbReference type="InterPro" id="IPR050443">
    <property type="entry name" value="RbsD/FucU_mutarotase"/>
</dbReference>
<evidence type="ECO:0000256" key="4">
    <source>
        <dbReference type="ARBA" id="ARBA00058446"/>
    </source>
</evidence>
<organism evidence="9 10">
    <name type="scientific">Rattus norvegicus</name>
    <name type="common">Rat</name>
    <dbReference type="NCBI Taxonomy" id="10116"/>
    <lineage>
        <taxon>Eukaryota</taxon>
        <taxon>Metazoa</taxon>
        <taxon>Chordata</taxon>
        <taxon>Craniata</taxon>
        <taxon>Vertebrata</taxon>
        <taxon>Euteleostomi</taxon>
        <taxon>Mammalia</taxon>
        <taxon>Eutheria</taxon>
        <taxon>Euarchontoglires</taxon>
        <taxon>Glires</taxon>
        <taxon>Rodentia</taxon>
        <taxon>Myomorpha</taxon>
        <taxon>Muroidea</taxon>
        <taxon>Muridae</taxon>
        <taxon>Murinae</taxon>
        <taxon>Rattus</taxon>
    </lineage>
</organism>
<reference evidence="10" key="1">
    <citation type="submission" date="2005-09" db="EMBL/GenBank/DDBJ databases">
        <authorList>
            <person name="Mural R.J."/>
            <person name="Li P.W."/>
            <person name="Adams M.D."/>
            <person name="Amanatides P.G."/>
            <person name="Baden-Tillson H."/>
            <person name="Barnstead M."/>
            <person name="Chin S.H."/>
            <person name="Dew I."/>
            <person name="Evans C.A."/>
            <person name="Ferriera S."/>
            <person name="Flanigan M."/>
            <person name="Fosler C."/>
            <person name="Glodek A."/>
            <person name="Gu Z."/>
            <person name="Holt R.A."/>
            <person name="Jennings D."/>
            <person name="Kraft C.L."/>
            <person name="Lu F."/>
            <person name="Nguyen T."/>
            <person name="Nusskern D.R."/>
            <person name="Pfannkoch C.M."/>
            <person name="Sitter C."/>
            <person name="Sutton G.G."/>
            <person name="Venter J.C."/>
            <person name="Wang Z."/>
            <person name="Woodage T."/>
            <person name="Zheng X.H."/>
            <person name="Zhong F."/>
        </authorList>
    </citation>
    <scope>NUCLEOTIDE SEQUENCE [LARGE SCALE GENOMIC DNA]</scope>
    <source>
        <strain>BN</strain>
        <strain evidence="10">Sprague-Dawley</strain>
    </source>
</reference>
<dbReference type="GO" id="GO:0048029">
    <property type="term" value="F:monosaccharide binding"/>
    <property type="evidence" value="ECO:0007669"/>
    <property type="project" value="InterPro"/>
</dbReference>
<dbReference type="Proteomes" id="UP000234681">
    <property type="component" value="Chromosome 1"/>
</dbReference>
<dbReference type="SUPFAM" id="SSF102546">
    <property type="entry name" value="RbsD-like"/>
    <property type="match status" value="1"/>
</dbReference>
<evidence type="ECO:0000313" key="10">
    <source>
        <dbReference type="Proteomes" id="UP000234681"/>
    </source>
</evidence>
<dbReference type="Gene3D" id="3.40.1650.10">
    <property type="entry name" value="RbsD-like domain"/>
    <property type="match status" value="1"/>
</dbReference>
<evidence type="ECO:0000256" key="7">
    <source>
        <dbReference type="ARBA" id="ARBA00064518"/>
    </source>
</evidence>
<evidence type="ECO:0000256" key="6">
    <source>
        <dbReference type="ARBA" id="ARBA00060728"/>
    </source>
</evidence>
<accession>A6HXF9</accession>
<dbReference type="FunFam" id="3.40.1650.10:FF:000005">
    <property type="entry name" value="Fucose mutarotase"/>
    <property type="match status" value="1"/>
</dbReference>
<comment type="pathway">
    <text evidence="5">Carbohydrate metabolism; L-fucose metabolism.</text>
</comment>
<dbReference type="GO" id="GO:0036373">
    <property type="term" value="F:L-fucose mutarotase activity"/>
    <property type="evidence" value="ECO:0007669"/>
    <property type="project" value="UniProtKB-EC"/>
</dbReference>
<evidence type="ECO:0000256" key="8">
    <source>
        <dbReference type="ARBA" id="ARBA00071027"/>
    </source>
</evidence>
<evidence type="ECO:0000256" key="1">
    <source>
        <dbReference type="ARBA" id="ARBA00023235"/>
    </source>
</evidence>
<comment type="catalytic activity">
    <reaction evidence="2">
        <text>alpha-L-fucose = beta-L-fucose</text>
        <dbReference type="Rhea" id="RHEA:25580"/>
        <dbReference type="ChEBI" id="CHEBI:42548"/>
        <dbReference type="ChEBI" id="CHEBI:42589"/>
        <dbReference type="EC" id="5.1.3.29"/>
    </reaction>
</comment>
<dbReference type="PANTHER" id="PTHR31690:SF4">
    <property type="entry name" value="FUCOSE MUTAROTASE"/>
    <property type="match status" value="1"/>
</dbReference>
<sequence>MVVLKGIPTVLSPELLFALARMGHGDEIVLADANFPTSSICQCGPIEIRADGLDIPQLLEAVLKLLPLDTYVESPAAVMDLVPSDKEKGLQTPIWDHYEYLLLKADCKKALRKIERFEFYERAKKAFAVVATGNQTWTSASGSRRWQILRDSADPDRFPPSTICEINGGGRTVIV</sequence>
<name>A6HXF9_RAT</name>
<evidence type="ECO:0000313" key="9">
    <source>
        <dbReference type="EMBL" id="EDM11888.1"/>
    </source>
</evidence>
<comment type="subunit">
    <text evidence="7">Mainly homodimer, but also exists as homotetramer, homooctamer, and homodecamer. The homodimeric form seems catalytically inactive.</text>
</comment>
<comment type="function">
    <text evidence="4">Involved in the interconversion between alpha- and beta-L-fucoses. L-Fucose (6-deoxy-L-galactose) exists as alpha-L-fucose (29.5%) and beta-L-fucose (70.5%), the beta-form is metabolized through the salvage pathway. GDP-L-fucose formed either by the de novo or salvage pathways is transported into the endoplasmic reticulum, where it serves as a substrate for N- and O-glycosylations by fucosyltransferases. Fucosylated structures expressed on cell surfaces or secreted in biological fluids are believed to play a critical role in cell-cell adhesion and recognition processes.</text>
</comment>
<gene>
    <name evidence="9" type="primary">RGD1311186_predicted</name>
    <name evidence="9" type="ORF">rCG_48114</name>
</gene>
<dbReference type="InterPro" id="IPR007721">
    <property type="entry name" value="RbsD_FucU"/>
</dbReference>
<evidence type="ECO:0000256" key="2">
    <source>
        <dbReference type="ARBA" id="ARBA00036324"/>
    </source>
</evidence>
<keyword evidence="1" id="KW-0413">Isomerase</keyword>
<dbReference type="PANTHER" id="PTHR31690">
    <property type="entry name" value="FUCOSE MUTAROTASE"/>
    <property type="match status" value="1"/>
</dbReference>
<dbReference type="InterPro" id="IPR023750">
    <property type="entry name" value="RbsD-like_sf"/>
</dbReference>
<dbReference type="EC" id="5.1.3.29" evidence="3"/>
<dbReference type="GO" id="GO:0005829">
    <property type="term" value="C:cytosol"/>
    <property type="evidence" value="ECO:0007669"/>
    <property type="project" value="UniProtKB-ARBA"/>
</dbReference>
<proteinExistence type="inferred from homology"/>
<dbReference type="GO" id="GO:0005996">
    <property type="term" value="P:monosaccharide metabolic process"/>
    <property type="evidence" value="ECO:0007669"/>
    <property type="project" value="InterPro"/>
</dbReference>
<dbReference type="EMBL" id="CH473953">
    <property type="protein sequence ID" value="EDM11888.1"/>
    <property type="molecule type" value="Genomic_DNA"/>
</dbReference>